<dbReference type="EMBL" id="JAGGJQ010000003">
    <property type="protein sequence ID" value="MBP1839531.1"/>
    <property type="molecule type" value="Genomic_DNA"/>
</dbReference>
<dbReference type="Proteomes" id="UP001138672">
    <property type="component" value="Unassembled WGS sequence"/>
</dbReference>
<feature type="chain" id="PRO_5040849986" description="DUF2059 domain-containing protein" evidence="1">
    <location>
        <begin position="20"/>
        <end position="177"/>
    </location>
</feature>
<evidence type="ECO:0000313" key="5">
    <source>
        <dbReference type="Proteomes" id="UP001138672"/>
    </source>
</evidence>
<dbReference type="EMBL" id="JAUSUU010000003">
    <property type="protein sequence ID" value="MDQ0334835.1"/>
    <property type="molecule type" value="Genomic_DNA"/>
</dbReference>
<evidence type="ECO:0000313" key="4">
    <source>
        <dbReference type="EMBL" id="MDQ0334835.1"/>
    </source>
</evidence>
<dbReference type="Pfam" id="PF09832">
    <property type="entry name" value="DUF2059"/>
    <property type="match status" value="1"/>
</dbReference>
<dbReference type="InterPro" id="IPR018637">
    <property type="entry name" value="DUF2059"/>
</dbReference>
<evidence type="ECO:0000256" key="1">
    <source>
        <dbReference type="SAM" id="SignalP"/>
    </source>
</evidence>
<organism evidence="3 5">
    <name type="scientific">Formosa algae</name>
    <dbReference type="NCBI Taxonomy" id="225843"/>
    <lineage>
        <taxon>Bacteria</taxon>
        <taxon>Pseudomonadati</taxon>
        <taxon>Bacteroidota</taxon>
        <taxon>Flavobacteriia</taxon>
        <taxon>Flavobacteriales</taxon>
        <taxon>Flavobacteriaceae</taxon>
        <taxon>Formosa</taxon>
    </lineage>
</organism>
<proteinExistence type="predicted"/>
<sequence length="177" mass="20210">MKSVLSLCIGLLINLTVFSQSEVYVAEATQCLNVTGMSAHYESIFETCFKQMQDQYNKLDIPSETWAEFKSVKPEALANVNNRLVAVYSDYFTLEDVQKMNALYRSSAGQTMIKNPNALTKKDKKEIDRFYKSDTGKKVVNSQSGMNEKMQVISDFWCGEMYKQVNDKLEAKGYTIR</sequence>
<accession>A0A9X0YJ79</accession>
<comment type="caution">
    <text evidence="3">The sequence shown here is derived from an EMBL/GenBank/DDBJ whole genome shotgun (WGS) entry which is preliminary data.</text>
</comment>
<keyword evidence="1" id="KW-0732">Signal</keyword>
<evidence type="ECO:0000313" key="6">
    <source>
        <dbReference type="Proteomes" id="UP001231587"/>
    </source>
</evidence>
<name>A0A9X0YJ79_9FLAO</name>
<dbReference type="Proteomes" id="UP001231587">
    <property type="component" value="Unassembled WGS sequence"/>
</dbReference>
<feature type="domain" description="DUF2059" evidence="2">
    <location>
        <begin position="83"/>
        <end position="121"/>
    </location>
</feature>
<protein>
    <recommendedName>
        <fullName evidence="2">DUF2059 domain-containing protein</fullName>
    </recommendedName>
</protein>
<keyword evidence="6" id="KW-1185">Reference proteome</keyword>
<reference evidence="3" key="1">
    <citation type="submission" date="2021-03" db="EMBL/GenBank/DDBJ databases">
        <title>Genomic Encyclopedia of Type Strains, Phase IV (KMG-IV): sequencing the most valuable type-strain genomes for metagenomic binning, comparative biology and taxonomic classification.</title>
        <authorList>
            <person name="Goeker M."/>
        </authorList>
    </citation>
    <scope>NUCLEOTIDE SEQUENCE</scope>
    <source>
        <strain evidence="3">DSM 15523</strain>
        <strain evidence="4 6">DSM 16476</strain>
    </source>
</reference>
<dbReference type="AlphaFoldDB" id="A0A9X0YJ79"/>
<feature type="signal peptide" evidence="1">
    <location>
        <begin position="1"/>
        <end position="19"/>
    </location>
</feature>
<evidence type="ECO:0000313" key="3">
    <source>
        <dbReference type="EMBL" id="MBP1839531.1"/>
    </source>
</evidence>
<gene>
    <name evidence="3" type="ORF">J2Z56_001442</name>
    <name evidence="4" type="ORF">J2Z57_001268</name>
</gene>
<dbReference type="RefSeq" id="WP_083495565.1">
    <property type="nucleotide sequence ID" value="NZ_JAGGJQ010000003.1"/>
</dbReference>
<evidence type="ECO:0000259" key="2">
    <source>
        <dbReference type="Pfam" id="PF09832"/>
    </source>
</evidence>
<dbReference type="OrthoDB" id="1435601at2"/>